<dbReference type="Gene3D" id="3.20.20.80">
    <property type="entry name" value="Glycosidases"/>
    <property type="match status" value="1"/>
</dbReference>
<dbReference type="SUPFAM" id="SSF74650">
    <property type="entry name" value="Galactose mutarotase-like"/>
    <property type="match status" value="1"/>
</dbReference>
<keyword evidence="2" id="KW-0378">Hydrolase</keyword>
<dbReference type="InterPro" id="IPR000322">
    <property type="entry name" value="Glyco_hydro_31_TIM"/>
</dbReference>
<dbReference type="InterPro" id="IPR013780">
    <property type="entry name" value="Glyco_hydro_b"/>
</dbReference>
<protein>
    <submittedName>
        <fullName evidence="6">TIM-barrel domain-containing protein</fullName>
    </submittedName>
</protein>
<evidence type="ECO:0000313" key="7">
    <source>
        <dbReference type="Proteomes" id="UP001596958"/>
    </source>
</evidence>
<dbReference type="Pfam" id="PF17137">
    <property type="entry name" value="DUF5110"/>
    <property type="match status" value="1"/>
</dbReference>
<dbReference type="Pfam" id="PF21365">
    <property type="entry name" value="Glyco_hydro_31_3rd"/>
    <property type="match status" value="1"/>
</dbReference>
<comment type="similarity">
    <text evidence="1 2">Belongs to the glycosyl hydrolase 31 family.</text>
</comment>
<evidence type="ECO:0000259" key="4">
    <source>
        <dbReference type="Pfam" id="PF17137"/>
    </source>
</evidence>
<feature type="domain" description="DUF5110" evidence="4">
    <location>
        <begin position="685"/>
        <end position="750"/>
    </location>
</feature>
<evidence type="ECO:0000259" key="3">
    <source>
        <dbReference type="Pfam" id="PF01055"/>
    </source>
</evidence>
<dbReference type="PANTHER" id="PTHR43863">
    <property type="entry name" value="HYDROLASE, PUTATIVE (AFU_ORTHOLOGUE AFUA_1G03140)-RELATED"/>
    <property type="match status" value="1"/>
</dbReference>
<dbReference type="InterPro" id="IPR051816">
    <property type="entry name" value="Glycosyl_Hydrolase_31"/>
</dbReference>
<evidence type="ECO:0000259" key="5">
    <source>
        <dbReference type="Pfam" id="PF21365"/>
    </source>
</evidence>
<dbReference type="SUPFAM" id="SSF51011">
    <property type="entry name" value="Glycosyl hydrolase domain"/>
    <property type="match status" value="1"/>
</dbReference>
<dbReference type="RefSeq" id="WP_377100601.1">
    <property type="nucleotide sequence ID" value="NZ_JBHTHU010000009.1"/>
</dbReference>
<keyword evidence="2" id="KW-0326">Glycosidase</keyword>
<dbReference type="Proteomes" id="UP001596958">
    <property type="component" value="Unassembled WGS sequence"/>
</dbReference>
<organism evidence="6 7">
    <name type="scientific">Mucilaginibacter calamicampi</name>
    <dbReference type="NCBI Taxonomy" id="1302352"/>
    <lineage>
        <taxon>Bacteria</taxon>
        <taxon>Pseudomonadati</taxon>
        <taxon>Bacteroidota</taxon>
        <taxon>Sphingobacteriia</taxon>
        <taxon>Sphingobacteriales</taxon>
        <taxon>Sphingobacteriaceae</taxon>
        <taxon>Mucilaginibacter</taxon>
    </lineage>
</organism>
<dbReference type="EMBL" id="JBHTHU010000009">
    <property type="protein sequence ID" value="MFD0750908.1"/>
    <property type="molecule type" value="Genomic_DNA"/>
</dbReference>
<comment type="caution">
    <text evidence="6">The sequence shown here is derived from an EMBL/GenBank/DDBJ whole genome shotgun (WGS) entry which is preliminary data.</text>
</comment>
<dbReference type="SUPFAM" id="SSF51445">
    <property type="entry name" value="(Trans)glycosidases"/>
    <property type="match status" value="1"/>
</dbReference>
<evidence type="ECO:0000256" key="1">
    <source>
        <dbReference type="ARBA" id="ARBA00007806"/>
    </source>
</evidence>
<keyword evidence="7" id="KW-1185">Reference proteome</keyword>
<accession>A0ABW2YWQ6</accession>
<proteinExistence type="inferred from homology"/>
<sequence>MKQVSAFICFIGIVCCCCEVVAQQIQVNSQPGRLEIRSAGKSSIRITLKPVSYKQRFPDNPSIVDRAYGEPALSITNITAPISKMVGNLKVTVTASPLTVTIFNSKGALVQKINFATNGNLSFNLNNGPVFGLGEGGQEPEKGADWRALPVQYDRRRRYYKMQPRWQRDAYGSRNPVALLVSPGNWAIFAATPWVEVDLTAADKGVFIPWKPSGKEGQPQTLSNQGLNLGKGLPPIDKIIPGLYDVFVFDAHDPAVFVKNFSTITGPAVLPPKWTLGYMQSHRTLQDDKQMVGIVDTFRTKKIPVDAVIYLGTGFTPRGWNKQQPSFEFNPAVFKRAPAEVLDDMHARNVKVVLHMVPWDRDKLPNLHGNIPAKQGETVDGSHIQSYWNEHVPVMKAGADAFWPDEGDWFNLFERIKRHQLYYQGQLSYAPNIRPWSLQRNGYPGIAQWGGWVWSGDTESSWKTLETQIAVGLNYAISIGPYWGTDIGGFFPNAELTGELYARWFQFGAFNPLFRSHGVTWRTRLPWGWGDNNLGPPEGRVHPLASELNNPEIEPVVKKYDELRYQLLPYNYTLAWQAYKTGLPLMRAMWLHYPDDEKCRSAADQFLWGRDMLIAPVYKKGVTSRQVYLPKGLWYDWWTDIKSTGAQTIIRQVDLSVLPIYVRAGAIIPLDPIRQYTAQKVDEPTTLKIFTGADGNYTLYNDDGISQDYLKEKGTQTQILWNNAKRKITIRAVNAGNVNAAPQKFTIKLVPGSASKKVTFSGKELSVSM</sequence>
<dbReference type="Gene3D" id="2.60.40.1180">
    <property type="entry name" value="Golgi alpha-mannosidase II"/>
    <property type="match status" value="2"/>
</dbReference>
<dbReference type="InterPro" id="IPR017853">
    <property type="entry name" value="GH"/>
</dbReference>
<dbReference type="InterPro" id="IPR048395">
    <property type="entry name" value="Glyco_hydro_31_C"/>
</dbReference>
<evidence type="ECO:0000256" key="2">
    <source>
        <dbReference type="RuleBase" id="RU361185"/>
    </source>
</evidence>
<reference evidence="7" key="1">
    <citation type="journal article" date="2019" name="Int. J. Syst. Evol. Microbiol.">
        <title>The Global Catalogue of Microorganisms (GCM) 10K type strain sequencing project: providing services to taxonomists for standard genome sequencing and annotation.</title>
        <authorList>
            <consortium name="The Broad Institute Genomics Platform"/>
            <consortium name="The Broad Institute Genome Sequencing Center for Infectious Disease"/>
            <person name="Wu L."/>
            <person name="Ma J."/>
        </authorList>
    </citation>
    <scope>NUCLEOTIDE SEQUENCE [LARGE SCALE GENOMIC DNA]</scope>
    <source>
        <strain evidence="7">CCUG 63418</strain>
    </source>
</reference>
<dbReference type="Pfam" id="PF01055">
    <property type="entry name" value="Glyco_hydro_31_2nd"/>
    <property type="match status" value="1"/>
</dbReference>
<gene>
    <name evidence="6" type="ORF">ACFQZS_12205</name>
</gene>
<name>A0ABW2YWQ6_9SPHI</name>
<dbReference type="Gene3D" id="2.60.40.1760">
    <property type="entry name" value="glycosyl hydrolase (family 31)"/>
    <property type="match status" value="1"/>
</dbReference>
<feature type="domain" description="Glycoside hydrolase family 31 TIM barrel" evidence="3">
    <location>
        <begin position="269"/>
        <end position="574"/>
    </location>
</feature>
<dbReference type="PANTHER" id="PTHR43863:SF2">
    <property type="entry name" value="MALTASE-GLUCOAMYLASE"/>
    <property type="match status" value="1"/>
</dbReference>
<dbReference type="InterPro" id="IPR011013">
    <property type="entry name" value="Gal_mutarotase_sf_dom"/>
</dbReference>
<feature type="domain" description="Glycosyl hydrolase family 31 C-terminal" evidence="5">
    <location>
        <begin position="582"/>
        <end position="668"/>
    </location>
</feature>
<dbReference type="InterPro" id="IPR033403">
    <property type="entry name" value="DUF5110"/>
</dbReference>
<evidence type="ECO:0000313" key="6">
    <source>
        <dbReference type="EMBL" id="MFD0750908.1"/>
    </source>
</evidence>